<dbReference type="EMBL" id="VSSQ01107424">
    <property type="protein sequence ID" value="MPN46609.1"/>
    <property type="molecule type" value="Genomic_DNA"/>
</dbReference>
<dbReference type="AlphaFoldDB" id="A0A645I888"/>
<name>A0A645I888_9ZZZZ</name>
<feature type="compositionally biased region" description="Polar residues" evidence="1">
    <location>
        <begin position="1"/>
        <end position="14"/>
    </location>
</feature>
<accession>A0A645I888</accession>
<sequence>MPSSRWRLTSTRPVSSGSPSIIASSRRITFSCVILLPVMTICSMSYLRPSLISKTSSTVFFSKLTMMAASLCTPSSSGMHLNPGAARMVKPGTKPASCSAVGRSSSWCMNRFWLASSFTTRTLRANWGSAPAMPSKMKISRPWR</sequence>
<comment type="caution">
    <text evidence="2">The sequence shown here is derived from an EMBL/GenBank/DDBJ whole genome shotgun (WGS) entry which is preliminary data.</text>
</comment>
<organism evidence="2">
    <name type="scientific">bioreactor metagenome</name>
    <dbReference type="NCBI Taxonomy" id="1076179"/>
    <lineage>
        <taxon>unclassified sequences</taxon>
        <taxon>metagenomes</taxon>
        <taxon>ecological metagenomes</taxon>
    </lineage>
</organism>
<reference evidence="2" key="1">
    <citation type="submission" date="2019-08" db="EMBL/GenBank/DDBJ databases">
        <authorList>
            <person name="Kucharzyk K."/>
            <person name="Murdoch R.W."/>
            <person name="Higgins S."/>
            <person name="Loffler F."/>
        </authorList>
    </citation>
    <scope>NUCLEOTIDE SEQUENCE</scope>
</reference>
<gene>
    <name evidence="2" type="ORF">SDC9_194200</name>
</gene>
<evidence type="ECO:0000256" key="1">
    <source>
        <dbReference type="SAM" id="MobiDB-lite"/>
    </source>
</evidence>
<proteinExistence type="predicted"/>
<feature type="region of interest" description="Disordered" evidence="1">
    <location>
        <begin position="1"/>
        <end position="20"/>
    </location>
</feature>
<protein>
    <submittedName>
        <fullName evidence="2">Uncharacterized protein</fullName>
    </submittedName>
</protein>
<evidence type="ECO:0000313" key="2">
    <source>
        <dbReference type="EMBL" id="MPN46609.1"/>
    </source>
</evidence>